<dbReference type="Proteomes" id="UP001497644">
    <property type="component" value="Chromosome 2"/>
</dbReference>
<organism evidence="1 2">
    <name type="scientific">Lasius platythorax</name>
    <dbReference type="NCBI Taxonomy" id="488582"/>
    <lineage>
        <taxon>Eukaryota</taxon>
        <taxon>Metazoa</taxon>
        <taxon>Ecdysozoa</taxon>
        <taxon>Arthropoda</taxon>
        <taxon>Hexapoda</taxon>
        <taxon>Insecta</taxon>
        <taxon>Pterygota</taxon>
        <taxon>Neoptera</taxon>
        <taxon>Endopterygota</taxon>
        <taxon>Hymenoptera</taxon>
        <taxon>Apocrita</taxon>
        <taxon>Aculeata</taxon>
        <taxon>Formicoidea</taxon>
        <taxon>Formicidae</taxon>
        <taxon>Formicinae</taxon>
        <taxon>Lasius</taxon>
        <taxon>Lasius</taxon>
    </lineage>
</organism>
<dbReference type="EMBL" id="OZ034825">
    <property type="protein sequence ID" value="CAL1680039.1"/>
    <property type="molecule type" value="Genomic_DNA"/>
</dbReference>
<accession>A0AAV2NKX1</accession>
<sequence>MNVMFLWPGLTSHFVPFFSLFHELASILRAFKIFGLSNHCHRPKLSPRLQAEEEPHTASSVRVQTESALGMSVLQSPMQADIYNHIRANCKRSEMLIVDGIKRCVKKL</sequence>
<evidence type="ECO:0000313" key="2">
    <source>
        <dbReference type="Proteomes" id="UP001497644"/>
    </source>
</evidence>
<gene>
    <name evidence="1" type="ORF">LPLAT_LOCUS6130</name>
</gene>
<evidence type="ECO:0000313" key="1">
    <source>
        <dbReference type="EMBL" id="CAL1680039.1"/>
    </source>
</evidence>
<name>A0AAV2NKX1_9HYME</name>
<keyword evidence="2" id="KW-1185">Reference proteome</keyword>
<proteinExistence type="predicted"/>
<reference evidence="1" key="1">
    <citation type="submission" date="2024-04" db="EMBL/GenBank/DDBJ databases">
        <authorList>
            <consortium name="Molecular Ecology Group"/>
        </authorList>
    </citation>
    <scope>NUCLEOTIDE SEQUENCE</scope>
</reference>
<dbReference type="AlphaFoldDB" id="A0AAV2NKX1"/>
<protein>
    <submittedName>
        <fullName evidence="1">Uncharacterized protein</fullName>
    </submittedName>
</protein>